<evidence type="ECO:0000256" key="2">
    <source>
        <dbReference type="ARBA" id="ARBA00023002"/>
    </source>
</evidence>
<dbReference type="PIRSF" id="PIRSF006519">
    <property type="entry name" value="GOGAT_dom3"/>
    <property type="match status" value="1"/>
</dbReference>
<sequence>MPVNEVMISGDDLSTRTINKEIKNGLKQNQTTFLIENSQKLDSIVVGIREESHIKLKGDFGDFIGALNDGAKIEIQGNTGRYVGNNMTAGEIIVQGSTDDGVGFGTYNGTIVVHGNAGDAVGQLNKGGLIIIDGDIGKLAGLYMLSGDIIITGNAGEDTGDWMIGGTIYVGGDLQTGTNAKITTLDKTDKEKLSAIFQSYGISADVEKFQKIQHKDSRPFYG</sequence>
<dbReference type="GO" id="GO:0015948">
    <property type="term" value="P:methanogenesis"/>
    <property type="evidence" value="ECO:0007669"/>
    <property type="project" value="UniProtKB-KW"/>
</dbReference>
<keyword evidence="5" id="KW-1185">Reference proteome</keyword>
<dbReference type="Pfam" id="PF01493">
    <property type="entry name" value="GXGXG"/>
    <property type="match status" value="1"/>
</dbReference>
<proteinExistence type="predicted"/>
<dbReference type="InterPro" id="IPR002489">
    <property type="entry name" value="Glu_synth_asu_C"/>
</dbReference>
<organism evidence="4 5">
    <name type="scientific">Methanobacterium alkalithermotolerans</name>
    <dbReference type="NCBI Taxonomy" id="2731220"/>
    <lineage>
        <taxon>Archaea</taxon>
        <taxon>Methanobacteriati</taxon>
        <taxon>Methanobacteriota</taxon>
        <taxon>Methanomada group</taxon>
        <taxon>Methanobacteria</taxon>
        <taxon>Methanobacteriales</taxon>
        <taxon>Methanobacteriaceae</taxon>
        <taxon>Methanobacterium</taxon>
    </lineage>
</organism>
<dbReference type="Proteomes" id="UP000681041">
    <property type="component" value="Chromosome"/>
</dbReference>
<dbReference type="KEGG" id="meme:HYG87_10585"/>
<dbReference type="InterPro" id="IPR012061">
    <property type="entry name" value="Glu_synth_lsu_3"/>
</dbReference>
<gene>
    <name evidence="4" type="ORF">HYG87_10585</name>
</gene>
<dbReference type="AlphaFoldDB" id="A0A8T8KBK2"/>
<dbReference type="SUPFAM" id="SSF69336">
    <property type="entry name" value="Alpha subunit of glutamate synthase, C-terminal domain"/>
    <property type="match status" value="1"/>
</dbReference>
<reference evidence="4" key="1">
    <citation type="submission" date="2020-07" db="EMBL/GenBank/DDBJ databases">
        <title>Methanobacterium. sp. MethCan genome.</title>
        <authorList>
            <person name="Postec A."/>
            <person name="Quemeneur M."/>
        </authorList>
    </citation>
    <scope>NUCLEOTIDE SEQUENCE</scope>
    <source>
        <strain evidence="4">MethCAN</strain>
    </source>
</reference>
<keyword evidence="2" id="KW-0560">Oxidoreductase</keyword>
<evidence type="ECO:0000313" key="4">
    <source>
        <dbReference type="EMBL" id="QUH24170.1"/>
    </source>
</evidence>
<protein>
    <submittedName>
        <fullName evidence="4">Tributyrin esterase</fullName>
    </submittedName>
</protein>
<evidence type="ECO:0000313" key="5">
    <source>
        <dbReference type="Proteomes" id="UP000681041"/>
    </source>
</evidence>
<dbReference type="Gene3D" id="2.160.20.60">
    <property type="entry name" value="Glutamate synthase, alpha subunit, C-terminal domain"/>
    <property type="match status" value="1"/>
</dbReference>
<dbReference type="PANTHER" id="PTHR39673">
    <property type="entry name" value="TUNGSTEN FORMYLMETHANOFURAN DEHYDROGENASE, SUBUNIT C (FWDC)"/>
    <property type="match status" value="1"/>
</dbReference>
<dbReference type="RefSeq" id="WP_211533128.1">
    <property type="nucleotide sequence ID" value="NZ_CP058560.1"/>
</dbReference>
<name>A0A8T8KBK2_9EURY</name>
<evidence type="ECO:0000256" key="1">
    <source>
        <dbReference type="ARBA" id="ARBA00022994"/>
    </source>
</evidence>
<dbReference type="InterPro" id="IPR036485">
    <property type="entry name" value="Glu_synth_asu_C_sf"/>
</dbReference>
<dbReference type="PANTHER" id="PTHR39673:SF5">
    <property type="entry name" value="TUNGSTEN-CONTAINING FORMYLMETHANOFURAN DEHYDROGENASE 2 SUBUNIT C"/>
    <property type="match status" value="1"/>
</dbReference>
<feature type="domain" description="Glutamate synthase alpha subunit C-terminal" evidence="3">
    <location>
        <begin position="46"/>
        <end position="186"/>
    </location>
</feature>
<dbReference type="GeneID" id="64821216"/>
<dbReference type="CDD" id="cd00504">
    <property type="entry name" value="GXGXG"/>
    <property type="match status" value="1"/>
</dbReference>
<keyword evidence="1" id="KW-0484">Methanogenesis</keyword>
<dbReference type="OrthoDB" id="69859at2157"/>
<accession>A0A8T8KBK2</accession>
<dbReference type="GO" id="GO:0016491">
    <property type="term" value="F:oxidoreductase activity"/>
    <property type="evidence" value="ECO:0007669"/>
    <property type="project" value="UniProtKB-KW"/>
</dbReference>
<dbReference type="EMBL" id="CP058560">
    <property type="protein sequence ID" value="QUH24170.1"/>
    <property type="molecule type" value="Genomic_DNA"/>
</dbReference>
<evidence type="ECO:0000259" key="3">
    <source>
        <dbReference type="Pfam" id="PF01493"/>
    </source>
</evidence>